<keyword evidence="4" id="KW-1133">Transmembrane helix</keyword>
<dbReference type="RefSeq" id="WP_015238439.1">
    <property type="nucleotide sequence ID" value="NC_020283.1"/>
</dbReference>
<keyword evidence="6" id="KW-0449">Lipoprotein</keyword>
<evidence type="ECO:0000313" key="7">
    <source>
        <dbReference type="Proteomes" id="UP000011686"/>
    </source>
</evidence>
<evidence type="ECO:0000256" key="3">
    <source>
        <dbReference type="ARBA" id="ARBA00023237"/>
    </source>
</evidence>
<name>M1LWZ1_9PROT</name>
<evidence type="ECO:0000259" key="5">
    <source>
        <dbReference type="Pfam" id="PF13525"/>
    </source>
</evidence>
<dbReference type="KEGG" id="kct:CDEE_0721"/>
<dbReference type="STRING" id="1208918.CDEE_0721"/>
<dbReference type="HOGENOM" id="CLU_065982_0_1_4"/>
<keyword evidence="2 4" id="KW-0472">Membrane</keyword>
<keyword evidence="7" id="KW-1185">Reference proteome</keyword>
<evidence type="ECO:0000313" key="6">
    <source>
        <dbReference type="EMBL" id="AGF47719.1"/>
    </source>
</evidence>
<dbReference type="Pfam" id="PF13525">
    <property type="entry name" value="YfiO"/>
    <property type="match status" value="1"/>
</dbReference>
<evidence type="ECO:0000256" key="1">
    <source>
        <dbReference type="ARBA" id="ARBA00022729"/>
    </source>
</evidence>
<sequence>MPYIFLKKLNRLIIYTILLLNIIISVDVYAYNNATCINNNIYLEDEFNRELYLQTIREIENKHWIKSKELIHKIIVIRPFGEIYKQSLINLIYVKWQNGEIEEALTDIEQFQKKYPGANNMDYILYMKGLINFSPKESFISFFNKDIFLEKDVKKMQNAYKIYDELIQNFPNSKYIEEAKKLLNFTKNSIAKNELNIAEYYFNKEAYLASINRANNIIENFKESPYSCKAKQILEKSYKELNMNINICTNK</sequence>
<proteinExistence type="predicted"/>
<accession>M1LWZ1</accession>
<dbReference type="Gene3D" id="1.25.40.10">
    <property type="entry name" value="Tetratricopeptide repeat domain"/>
    <property type="match status" value="1"/>
</dbReference>
<feature type="domain" description="Outer membrane lipoprotein BamD-like" evidence="5">
    <location>
        <begin position="48"/>
        <end position="244"/>
    </location>
</feature>
<dbReference type="Proteomes" id="UP000011686">
    <property type="component" value="Chromosome"/>
</dbReference>
<organism evidence="6 7">
    <name type="scientific">Candidatus Kinetoplastidibacterium crithidiae TCC036E</name>
    <dbReference type="NCBI Taxonomy" id="1208918"/>
    <lineage>
        <taxon>Bacteria</taxon>
        <taxon>Pseudomonadati</taxon>
        <taxon>Pseudomonadota</taxon>
        <taxon>Betaproteobacteria</taxon>
        <taxon>Candidatus Kinetoplastidibacterium</taxon>
    </lineage>
</organism>
<dbReference type="PATRIC" id="fig|1208918.3.peg.419"/>
<dbReference type="NCBIfam" id="TIGR03302">
    <property type="entry name" value="OM_YfiO"/>
    <property type="match status" value="1"/>
</dbReference>
<dbReference type="InterPro" id="IPR017689">
    <property type="entry name" value="BamD"/>
</dbReference>
<dbReference type="InterPro" id="IPR011990">
    <property type="entry name" value="TPR-like_helical_dom_sf"/>
</dbReference>
<dbReference type="InterPro" id="IPR039565">
    <property type="entry name" value="BamD-like"/>
</dbReference>
<dbReference type="eggNOG" id="COG4105">
    <property type="taxonomic scope" value="Bacteria"/>
</dbReference>
<keyword evidence="3" id="KW-0998">Cell outer membrane</keyword>
<reference evidence="6 7" key="1">
    <citation type="journal article" date="2013" name="Genome Biol. Evol.">
        <title>Genome evolution and phylogenomic analysis of candidatus kinetoplastibacterium, the betaproteobacterial endosymbionts of strigomonas and angomonas.</title>
        <authorList>
            <person name="Alves J.M."/>
            <person name="Serrano M.G."/>
            <person name="Maia da Silva F."/>
            <person name="Voegtly L.J."/>
            <person name="Matveyev A.V."/>
            <person name="Teixeira M.M."/>
            <person name="Camargo E.P."/>
            <person name="Buck G.A."/>
        </authorList>
    </citation>
    <scope>NUCLEOTIDE SEQUENCE [LARGE SCALE GENOMIC DNA]</scope>
    <source>
        <strain evidence="6 7">TCC036E</strain>
    </source>
</reference>
<evidence type="ECO:0000256" key="4">
    <source>
        <dbReference type="SAM" id="Phobius"/>
    </source>
</evidence>
<feature type="transmembrane region" description="Helical" evidence="4">
    <location>
        <begin position="12"/>
        <end position="31"/>
    </location>
</feature>
<keyword evidence="1" id="KW-0732">Signal</keyword>
<protein>
    <submittedName>
        <fullName evidence="6">Putative lipoprotein</fullName>
    </submittedName>
</protein>
<evidence type="ECO:0000256" key="2">
    <source>
        <dbReference type="ARBA" id="ARBA00023136"/>
    </source>
</evidence>
<gene>
    <name evidence="6" type="ORF">CDEE_0721</name>
</gene>
<keyword evidence="4" id="KW-0812">Transmembrane</keyword>
<dbReference type="EMBL" id="CP003804">
    <property type="protein sequence ID" value="AGF47719.1"/>
    <property type="molecule type" value="Genomic_DNA"/>
</dbReference>
<dbReference type="AlphaFoldDB" id="M1LWZ1"/>